<dbReference type="Gene3D" id="3.40.720.10">
    <property type="entry name" value="Alkaline Phosphatase, subunit A"/>
    <property type="match status" value="1"/>
</dbReference>
<organism evidence="1 2">
    <name type="scientific">Domibacillus antri</name>
    <dbReference type="NCBI Taxonomy" id="1714264"/>
    <lineage>
        <taxon>Bacteria</taxon>
        <taxon>Bacillati</taxon>
        <taxon>Bacillota</taxon>
        <taxon>Bacilli</taxon>
        <taxon>Bacillales</taxon>
        <taxon>Bacillaceae</taxon>
        <taxon>Domibacillus</taxon>
    </lineage>
</organism>
<evidence type="ECO:0000313" key="1">
    <source>
        <dbReference type="EMBL" id="OLN22265.1"/>
    </source>
</evidence>
<dbReference type="InterPro" id="IPR002591">
    <property type="entry name" value="Phosphodiest/P_Trfase"/>
</dbReference>
<dbReference type="OrthoDB" id="2381338at2"/>
<accession>A0A1Q8Q4P7</accession>
<dbReference type="InterPro" id="IPR017850">
    <property type="entry name" value="Alkaline_phosphatase_core_sf"/>
</dbReference>
<dbReference type="EMBL" id="MSDU01000022">
    <property type="protein sequence ID" value="OLN22265.1"/>
    <property type="molecule type" value="Genomic_DNA"/>
</dbReference>
<protein>
    <submittedName>
        <fullName evidence="1">Phosphodiesterase</fullName>
    </submittedName>
</protein>
<proteinExistence type="predicted"/>
<keyword evidence="2" id="KW-1185">Reference proteome</keyword>
<comment type="caution">
    <text evidence="1">The sequence shown here is derived from an EMBL/GenBank/DDBJ whole genome shotgun (WGS) entry which is preliminary data.</text>
</comment>
<name>A0A1Q8Q4P7_9BACI</name>
<dbReference type="RefSeq" id="WP_075398775.1">
    <property type="nucleotide sequence ID" value="NZ_MSDU01000022.1"/>
</dbReference>
<dbReference type="GO" id="GO:0016787">
    <property type="term" value="F:hydrolase activity"/>
    <property type="evidence" value="ECO:0007669"/>
    <property type="project" value="UniProtKB-ARBA"/>
</dbReference>
<dbReference type="Pfam" id="PF01663">
    <property type="entry name" value="Phosphodiest"/>
    <property type="match status" value="1"/>
</dbReference>
<sequence>MVRKIFLSLILFTIVTAGLCWYFLSTPVKDVNNISIKPTEKPVIVLVIDSLMAEPLQKAIEEGKAPAFEFLMKHGQYHPNVVSSYPTMSVTIDSTMLTGTYADQHKVAGLSWFKKEENRLVVYGGGIREMWSHGLKNVTRDSVIQLNQSHLNKRTPTIYEELEKRQIQSASINGLIHRGEHIHRLHIPPLVSGMNLLPNDVSVSGPNILSLGRLSTFNPDNDRSYHMWKSMGLNNPFTANELKYFILRDQLPSFTLAYFPDMDHLIHKKGPKERKGIEEVDKQLQTILNAYPSWDAAIQNAIWVVHGDSGQSTVLTDRSKALIDLNTLLNEYTIWQPDDSDQKQLALAVNERMGYIYVEDESIDIHDILSKLKSDSRIAFIAWKEEYTSHVMRPGADQPFTFSPSGRYRDPYGQSWDLNGDASILDVTINEKKDIQYGDYPDALARLYGALHSHEGRYMIVDAKPGYEFIQTHSEDHAGGAAHGSLHKVDSVVPLIIAGTNREPKHLRLVDFKDWLVELTK</sequence>
<dbReference type="SUPFAM" id="SSF53649">
    <property type="entry name" value="Alkaline phosphatase-like"/>
    <property type="match status" value="1"/>
</dbReference>
<dbReference type="PANTHER" id="PTHR10151">
    <property type="entry name" value="ECTONUCLEOTIDE PYROPHOSPHATASE/PHOSPHODIESTERASE"/>
    <property type="match status" value="1"/>
</dbReference>
<gene>
    <name evidence="1" type="ORF">BTO30_10985</name>
</gene>
<dbReference type="Proteomes" id="UP000185568">
    <property type="component" value="Unassembled WGS sequence"/>
</dbReference>
<dbReference type="AlphaFoldDB" id="A0A1Q8Q4P7"/>
<dbReference type="STRING" id="1714264.BTO30_10985"/>
<evidence type="ECO:0000313" key="2">
    <source>
        <dbReference type="Proteomes" id="UP000185568"/>
    </source>
</evidence>
<dbReference type="PANTHER" id="PTHR10151:SF120">
    <property type="entry name" value="BIS(5'-ADENOSYL)-TRIPHOSPHATASE"/>
    <property type="match status" value="1"/>
</dbReference>
<reference evidence="1 2" key="1">
    <citation type="submission" date="2016-12" db="EMBL/GenBank/DDBJ databases">
        <title>Domibacillus antri genome sequencing.</title>
        <authorList>
            <person name="Verma A."/>
            <person name="Krishnamurthi S."/>
        </authorList>
    </citation>
    <scope>NUCLEOTIDE SEQUENCE [LARGE SCALE GENOMIC DNA]</scope>
    <source>
        <strain evidence="1 2">XD80</strain>
    </source>
</reference>